<evidence type="ECO:0000313" key="1">
    <source>
        <dbReference type="EMBL" id="KAK7579836.1"/>
    </source>
</evidence>
<dbReference type="EMBL" id="JBBCAQ010000034">
    <property type="protein sequence ID" value="KAK7579836.1"/>
    <property type="molecule type" value="Genomic_DNA"/>
</dbReference>
<evidence type="ECO:0000313" key="2">
    <source>
        <dbReference type="Proteomes" id="UP001367676"/>
    </source>
</evidence>
<proteinExistence type="predicted"/>
<accession>A0AAN9Y0E4</accession>
<sequence>MVILNSRLLLIVTASPIILYPIQYYIICASGSLVLGGPLTLRFDIPSSSISITIHEKKVFVSLGLNDAKNVAKLRFGDKAEDALMVKNGLNF</sequence>
<keyword evidence="2" id="KW-1185">Reference proteome</keyword>
<organism evidence="1 2">
    <name type="scientific">Parthenolecanium corni</name>
    <dbReference type="NCBI Taxonomy" id="536013"/>
    <lineage>
        <taxon>Eukaryota</taxon>
        <taxon>Metazoa</taxon>
        <taxon>Ecdysozoa</taxon>
        <taxon>Arthropoda</taxon>
        <taxon>Hexapoda</taxon>
        <taxon>Insecta</taxon>
        <taxon>Pterygota</taxon>
        <taxon>Neoptera</taxon>
        <taxon>Paraneoptera</taxon>
        <taxon>Hemiptera</taxon>
        <taxon>Sternorrhyncha</taxon>
        <taxon>Coccoidea</taxon>
        <taxon>Coccidae</taxon>
        <taxon>Parthenolecanium</taxon>
    </lineage>
</organism>
<protein>
    <submittedName>
        <fullName evidence="1">Uncharacterized protein</fullName>
    </submittedName>
</protein>
<name>A0AAN9Y0E4_9HEMI</name>
<comment type="caution">
    <text evidence="1">The sequence shown here is derived from an EMBL/GenBank/DDBJ whole genome shotgun (WGS) entry which is preliminary data.</text>
</comment>
<gene>
    <name evidence="1" type="ORF">V9T40_000465</name>
</gene>
<dbReference type="AlphaFoldDB" id="A0AAN9Y0E4"/>
<reference evidence="1 2" key="1">
    <citation type="submission" date="2024-03" db="EMBL/GenBank/DDBJ databases">
        <title>Adaptation during the transition from Ophiocordyceps entomopathogen to insect associate is accompanied by gene loss and intensified selection.</title>
        <authorList>
            <person name="Ward C.M."/>
            <person name="Onetto C.A."/>
            <person name="Borneman A.R."/>
        </authorList>
    </citation>
    <scope>NUCLEOTIDE SEQUENCE [LARGE SCALE GENOMIC DNA]</scope>
    <source>
        <strain evidence="1">AWRI1</strain>
        <tissue evidence="1">Single Adult Female</tissue>
    </source>
</reference>
<dbReference type="Proteomes" id="UP001367676">
    <property type="component" value="Unassembled WGS sequence"/>
</dbReference>